<gene>
    <name evidence="1" type="ORF">L195_g015152</name>
</gene>
<reference evidence="1 2" key="2">
    <citation type="journal article" date="2017" name="Front. Plant Sci.">
        <title>Gene Classification and Mining of Molecular Markers Useful in Red Clover (Trifolium pratense) Breeding.</title>
        <authorList>
            <person name="Istvanek J."/>
            <person name="Dluhosova J."/>
            <person name="Dluhos P."/>
            <person name="Patkova L."/>
            <person name="Nedelnik J."/>
            <person name="Repkova J."/>
        </authorList>
    </citation>
    <scope>NUCLEOTIDE SEQUENCE [LARGE SCALE GENOMIC DNA]</scope>
    <source>
        <strain evidence="2">cv. Tatra</strain>
        <tissue evidence="1">Young leaves</tissue>
    </source>
</reference>
<evidence type="ECO:0000313" key="1">
    <source>
        <dbReference type="EMBL" id="PNX92023.1"/>
    </source>
</evidence>
<reference evidence="1 2" key="1">
    <citation type="journal article" date="2014" name="Am. J. Bot.">
        <title>Genome assembly and annotation for red clover (Trifolium pratense; Fabaceae).</title>
        <authorList>
            <person name="Istvanek J."/>
            <person name="Jaros M."/>
            <person name="Krenek A."/>
            <person name="Repkova J."/>
        </authorList>
    </citation>
    <scope>NUCLEOTIDE SEQUENCE [LARGE SCALE GENOMIC DNA]</scope>
    <source>
        <strain evidence="2">cv. Tatra</strain>
        <tissue evidence="1">Young leaves</tissue>
    </source>
</reference>
<dbReference type="AlphaFoldDB" id="A0A2K3MMI4"/>
<organism evidence="1 2">
    <name type="scientific">Trifolium pratense</name>
    <name type="common">Red clover</name>
    <dbReference type="NCBI Taxonomy" id="57577"/>
    <lineage>
        <taxon>Eukaryota</taxon>
        <taxon>Viridiplantae</taxon>
        <taxon>Streptophyta</taxon>
        <taxon>Embryophyta</taxon>
        <taxon>Tracheophyta</taxon>
        <taxon>Spermatophyta</taxon>
        <taxon>Magnoliopsida</taxon>
        <taxon>eudicotyledons</taxon>
        <taxon>Gunneridae</taxon>
        <taxon>Pentapetalae</taxon>
        <taxon>rosids</taxon>
        <taxon>fabids</taxon>
        <taxon>Fabales</taxon>
        <taxon>Fabaceae</taxon>
        <taxon>Papilionoideae</taxon>
        <taxon>50 kb inversion clade</taxon>
        <taxon>NPAAA clade</taxon>
        <taxon>Hologalegina</taxon>
        <taxon>IRL clade</taxon>
        <taxon>Trifolieae</taxon>
        <taxon>Trifolium</taxon>
    </lineage>
</organism>
<proteinExistence type="predicted"/>
<name>A0A2K3MMI4_TRIPR</name>
<protein>
    <submittedName>
        <fullName evidence="1">Uncharacterized protein</fullName>
    </submittedName>
</protein>
<dbReference type="EMBL" id="ASHM01010205">
    <property type="protein sequence ID" value="PNX92023.1"/>
    <property type="molecule type" value="Genomic_DNA"/>
</dbReference>
<sequence>MREGRWWTVALGGGGEVLVARDERHT</sequence>
<dbReference type="Proteomes" id="UP000236291">
    <property type="component" value="Unassembled WGS sequence"/>
</dbReference>
<comment type="caution">
    <text evidence="1">The sequence shown here is derived from an EMBL/GenBank/DDBJ whole genome shotgun (WGS) entry which is preliminary data.</text>
</comment>
<evidence type="ECO:0000313" key="2">
    <source>
        <dbReference type="Proteomes" id="UP000236291"/>
    </source>
</evidence>
<accession>A0A2K3MMI4</accession>
<feature type="non-terminal residue" evidence="1">
    <location>
        <position position="26"/>
    </location>
</feature>